<dbReference type="AlphaFoldDB" id="F2TNT2"/>
<organism evidence="2">
    <name type="scientific">Ajellomyces dermatitidis (strain ATCC 18188 / CBS 674.68)</name>
    <name type="common">Blastomyces dermatitidis</name>
    <dbReference type="NCBI Taxonomy" id="653446"/>
    <lineage>
        <taxon>Eukaryota</taxon>
        <taxon>Fungi</taxon>
        <taxon>Dikarya</taxon>
        <taxon>Ascomycota</taxon>
        <taxon>Pezizomycotina</taxon>
        <taxon>Eurotiomycetes</taxon>
        <taxon>Eurotiomycetidae</taxon>
        <taxon>Onygenales</taxon>
        <taxon>Ajellomycetaceae</taxon>
        <taxon>Blastomyces</taxon>
    </lineage>
</organism>
<sequence>MPQGKLLSWNKVVVSGEDQPEWAFNGDEVAQTSPTETARPRTGFFAGMKDPRQGREESASKPKRAVMVSGSMLCCCVRSVIDQQR</sequence>
<protein>
    <submittedName>
        <fullName evidence="2">Uncharacterized protein</fullName>
    </submittedName>
</protein>
<accession>F2TNT2</accession>
<feature type="region of interest" description="Disordered" evidence="1">
    <location>
        <begin position="29"/>
        <end position="63"/>
    </location>
</feature>
<name>F2TNT2_AJEDA</name>
<evidence type="ECO:0000313" key="2">
    <source>
        <dbReference type="EMBL" id="EGE84895.2"/>
    </source>
</evidence>
<evidence type="ECO:0000256" key="1">
    <source>
        <dbReference type="SAM" id="MobiDB-lite"/>
    </source>
</evidence>
<dbReference type="EMBL" id="GG749479">
    <property type="protein sequence ID" value="EGE84895.2"/>
    <property type="molecule type" value="Genomic_DNA"/>
</dbReference>
<feature type="compositionally biased region" description="Basic and acidic residues" evidence="1">
    <location>
        <begin position="49"/>
        <end position="60"/>
    </location>
</feature>
<dbReference type="HOGENOM" id="CLU_2249367_0_0_1"/>
<proteinExistence type="predicted"/>
<gene>
    <name evidence="2" type="ORF">BDDG_07840</name>
</gene>
<reference evidence="2" key="1">
    <citation type="submission" date="2010-03" db="EMBL/GenBank/DDBJ databases">
        <title>Annotation of Blastomyces dermatitidis strain ATCC 18188.</title>
        <authorList>
            <consortium name="The Broad Institute Genome Sequencing Platform"/>
            <consortium name="Broad Institute Genome Sequencing Center for Infectious Disease."/>
            <person name="Cuomo C."/>
            <person name="Klein B."/>
            <person name="Sullivan T."/>
            <person name="Heitman J."/>
            <person name="Young S."/>
            <person name="Zeng Q."/>
            <person name="Gargeya S."/>
            <person name="Alvarado L."/>
            <person name="Berlin A.M."/>
            <person name="Chapman S.B."/>
            <person name="Chen Z."/>
            <person name="Freedman E."/>
            <person name="Gellesch M."/>
            <person name="Goldberg J."/>
            <person name="Griggs A."/>
            <person name="Gujja S."/>
            <person name="Heilman E."/>
            <person name="Heiman D."/>
            <person name="Howarth C."/>
            <person name="Mehta T."/>
            <person name="Neiman D."/>
            <person name="Pearson M."/>
            <person name="Roberts A."/>
            <person name="Saif S."/>
            <person name="Shea T."/>
            <person name="Shenoy N."/>
            <person name="Sisk P."/>
            <person name="Stolte C."/>
            <person name="Sykes S."/>
            <person name="White J."/>
            <person name="Yandava C."/>
            <person name="Haas B."/>
            <person name="Nusbaum C."/>
            <person name="Birren B."/>
        </authorList>
    </citation>
    <scope>NUCLEOTIDE SEQUENCE [LARGE SCALE GENOMIC DNA]</scope>
    <source>
        <strain evidence="2">ATCC 18188</strain>
    </source>
</reference>
<dbReference type="Proteomes" id="UP000007802">
    <property type="component" value="Unassembled WGS sequence"/>
</dbReference>